<dbReference type="SUPFAM" id="SSF64518">
    <property type="entry name" value="Phase 1 flagellin"/>
    <property type="match status" value="1"/>
</dbReference>
<dbReference type="AlphaFoldDB" id="A0A7W9YYT0"/>
<keyword evidence="6" id="KW-0966">Cell projection</keyword>
<keyword evidence="6" id="KW-0282">Flagellum</keyword>
<dbReference type="RefSeq" id="WP_077547733.1">
    <property type="nucleotide sequence ID" value="NZ_JACHEJ010000007.1"/>
</dbReference>
<sequence>MTSILTNHTAIAALQTLRTIGASMQQSQAQVSTGLRIQTATDNAAYWSISTTMKSDNKATAAVVDALGLGAAKVDTAYTGMSAVVDVMHQFKARLVAATEDGVDKTKIQEELEQFKRQIQEIARSSSFSGQNWLNTDVPEIYDDQTNQVSVVAGFTRSKTDGVAVERMKIHLSQVSLFNSTGGGLLQGDARDVGNIGGIRRIGYWDNDAKWIEQWAPQIQGTGGRPLKTFDFPGPLVFDDPSDIIEFDVTVDADDPATGFAAPLEAGHTTTVTITRAVLDTLKPGWNGVIDTNEKYAEILNVLLAGSGAHVYSNWSMRVGPNNWIHDPVTMGIGTLEDRTLGLTGSYVGVSNVTSSFADTGVSDGLSGYGQRAALGLSFEPFTLHKDGNNADGVQIDFNFSINGQPATHHSFDRTYVNTVLGKDTGKVETAEEMAVLLQSVLEQDWDVVVEVTSPWSLSIRSNPLTDRLSGSSTRVVLSDVVVSIEPLATMKLLDVDIVKRPDLLGEYITYVDTATSKVIAGASVLGALQMRIGMQTEFVQQSMAKLDQGVGRLVDADMDEASTRLKALQTQEQLAIQALSIANANAEHMLQLFR</sequence>
<accession>A0A7W9YYT0</accession>
<feature type="domain" description="Flagellin N-terminal" evidence="4">
    <location>
        <begin position="4"/>
        <end position="135"/>
    </location>
</feature>
<comment type="subcellular location">
    <subcellularLocation>
        <location evidence="3">Secreted</location>
    </subcellularLocation>
    <subcellularLocation>
        <location evidence="3">Bacterial flagellum</location>
    </subcellularLocation>
</comment>
<comment type="function">
    <text evidence="3">Flagellin is the subunit protein which polymerizes to form the filaments of bacterial flagella.</text>
</comment>
<proteinExistence type="inferred from homology"/>
<dbReference type="GO" id="GO:0009288">
    <property type="term" value="C:bacterial-type flagellum"/>
    <property type="evidence" value="ECO:0007669"/>
    <property type="project" value="UniProtKB-SubCell"/>
</dbReference>
<evidence type="ECO:0000256" key="1">
    <source>
        <dbReference type="ARBA" id="ARBA00005709"/>
    </source>
</evidence>
<dbReference type="EMBL" id="JACHEJ010000007">
    <property type="protein sequence ID" value="MBB6180893.1"/>
    <property type="molecule type" value="Genomic_DNA"/>
</dbReference>
<organism evidence="6 7">
    <name type="scientific">Pseudorhizobium flavum</name>
    <dbReference type="NCBI Taxonomy" id="1335061"/>
    <lineage>
        <taxon>Bacteria</taxon>
        <taxon>Pseudomonadati</taxon>
        <taxon>Pseudomonadota</taxon>
        <taxon>Alphaproteobacteria</taxon>
        <taxon>Hyphomicrobiales</taxon>
        <taxon>Rhizobiaceae</taxon>
        <taxon>Rhizobium/Agrobacterium group</taxon>
        <taxon>Pseudorhizobium</taxon>
    </lineage>
</organism>
<reference evidence="6 7" key="1">
    <citation type="submission" date="2020-08" db="EMBL/GenBank/DDBJ databases">
        <title>Genomic Encyclopedia of Type Strains, Phase IV (KMG-IV): sequencing the most valuable type-strain genomes for metagenomic binning, comparative biology and taxonomic classification.</title>
        <authorList>
            <person name="Goeker M."/>
        </authorList>
    </citation>
    <scope>NUCLEOTIDE SEQUENCE [LARGE SCALE GENOMIC DNA]</scope>
    <source>
        <strain evidence="6 7">DSM 102134</strain>
    </source>
</reference>
<gene>
    <name evidence="6" type="ORF">HNQ75_002876</name>
</gene>
<comment type="caution">
    <text evidence="6">The sequence shown here is derived from an EMBL/GenBank/DDBJ whole genome shotgun (WGS) entry which is preliminary data.</text>
</comment>
<evidence type="ECO:0000256" key="3">
    <source>
        <dbReference type="RuleBase" id="RU362073"/>
    </source>
</evidence>
<evidence type="ECO:0000313" key="7">
    <source>
        <dbReference type="Proteomes" id="UP000535501"/>
    </source>
</evidence>
<dbReference type="InterPro" id="IPR001029">
    <property type="entry name" value="Flagellin_N"/>
</dbReference>
<feature type="domain" description="Flagellin C-terminal" evidence="5">
    <location>
        <begin position="509"/>
        <end position="594"/>
    </location>
</feature>
<dbReference type="Pfam" id="PF00700">
    <property type="entry name" value="Flagellin_C"/>
    <property type="match status" value="1"/>
</dbReference>
<dbReference type="Pfam" id="PF00669">
    <property type="entry name" value="Flagellin_N"/>
    <property type="match status" value="1"/>
</dbReference>
<keyword evidence="2 3" id="KW-0975">Bacterial flagellum</keyword>
<dbReference type="Proteomes" id="UP000535501">
    <property type="component" value="Unassembled WGS sequence"/>
</dbReference>
<dbReference type="PANTHER" id="PTHR42792">
    <property type="entry name" value="FLAGELLIN"/>
    <property type="match status" value="1"/>
</dbReference>
<evidence type="ECO:0000313" key="6">
    <source>
        <dbReference type="EMBL" id="MBB6180893.1"/>
    </source>
</evidence>
<dbReference type="InterPro" id="IPR001492">
    <property type="entry name" value="Flagellin"/>
</dbReference>
<evidence type="ECO:0000259" key="4">
    <source>
        <dbReference type="Pfam" id="PF00669"/>
    </source>
</evidence>
<evidence type="ECO:0000259" key="5">
    <source>
        <dbReference type="Pfam" id="PF00700"/>
    </source>
</evidence>
<evidence type="ECO:0000256" key="2">
    <source>
        <dbReference type="ARBA" id="ARBA00023143"/>
    </source>
</evidence>
<dbReference type="InterPro" id="IPR046358">
    <property type="entry name" value="Flagellin_C"/>
</dbReference>
<comment type="similarity">
    <text evidence="1 3">Belongs to the bacterial flagellin family.</text>
</comment>
<keyword evidence="6" id="KW-0969">Cilium</keyword>
<keyword evidence="7" id="KW-1185">Reference proteome</keyword>
<dbReference type="PANTHER" id="PTHR42792:SF2">
    <property type="entry name" value="FLAGELLIN"/>
    <property type="match status" value="1"/>
</dbReference>
<name>A0A7W9YYT0_9HYPH</name>
<protein>
    <recommendedName>
        <fullName evidence="3">Flagellin</fullName>
    </recommendedName>
</protein>
<dbReference type="GO" id="GO:0005576">
    <property type="term" value="C:extracellular region"/>
    <property type="evidence" value="ECO:0007669"/>
    <property type="project" value="UniProtKB-SubCell"/>
</dbReference>
<dbReference type="Gene3D" id="1.20.1330.10">
    <property type="entry name" value="f41 fragment of flagellin, N-terminal domain"/>
    <property type="match status" value="2"/>
</dbReference>
<keyword evidence="3" id="KW-0964">Secreted</keyword>
<dbReference type="GO" id="GO:0005198">
    <property type="term" value="F:structural molecule activity"/>
    <property type="evidence" value="ECO:0007669"/>
    <property type="project" value="UniProtKB-UniRule"/>
</dbReference>